<dbReference type="InterPro" id="IPR036388">
    <property type="entry name" value="WH-like_DNA-bd_sf"/>
</dbReference>
<gene>
    <name evidence="5" type="ORF">GQ43DRAFT_391865</name>
</gene>
<dbReference type="OrthoDB" id="1606438at2759"/>
<dbReference type="PROSITE" id="PS51683">
    <property type="entry name" value="SAM_OMT_II"/>
    <property type="match status" value="1"/>
</dbReference>
<accession>A0A9P4JN49</accession>
<dbReference type="CDD" id="cd02440">
    <property type="entry name" value="AdoMet_MTases"/>
    <property type="match status" value="1"/>
</dbReference>
<keyword evidence="2" id="KW-0808">Transferase</keyword>
<evidence type="ECO:0000313" key="6">
    <source>
        <dbReference type="Proteomes" id="UP000799536"/>
    </source>
</evidence>
<dbReference type="SUPFAM" id="SSF46785">
    <property type="entry name" value="Winged helix' DNA-binding domain"/>
    <property type="match status" value="1"/>
</dbReference>
<sequence>MEETSRIVALANQISSTVSSLDKEIRDTGHSFPSFTPTAPLELLPNASPDFQKTKDQAIEALIELRQLLEGPIKLLLPESNFFPLASVYRYNIASHVPENDHISFSDLASKCNLAERDLQRIVRYTTVHHRVFSEPEKGFVSHTAASKLICQESPIRDIMGLTFEECYPAHAKTVDAISKRSEEPNHTGYALANETELDTFEFWERNPERAKRFAGAMSGTSTASLDALAHLFSWEELSTNKPLVVDIGGSKGHVSMHLARRFPHLSFVVQDKASVLEGTRAPYELQDQIEFMVHDMFTKQPVKGADVYLLRYVLHDWPNKYCVNVIQNLIPCLKRGAKIVIQDFLLPEPGTLSLLQEMQVRSMDAIMLTLFNSQEREEEDWRRLFNEAHEGFSFTATRVPDNPSTAIIVAEWMLES</sequence>
<dbReference type="InterPro" id="IPR036390">
    <property type="entry name" value="WH_DNA-bd_sf"/>
</dbReference>
<dbReference type="InterPro" id="IPR001077">
    <property type="entry name" value="COMT_C"/>
</dbReference>
<comment type="caution">
    <text evidence="5">The sequence shown here is derived from an EMBL/GenBank/DDBJ whole genome shotgun (WGS) entry which is preliminary data.</text>
</comment>
<dbReference type="Proteomes" id="UP000799536">
    <property type="component" value="Unassembled WGS sequence"/>
</dbReference>
<dbReference type="Gene3D" id="1.10.10.10">
    <property type="entry name" value="Winged helix-like DNA-binding domain superfamily/Winged helix DNA-binding domain"/>
    <property type="match status" value="1"/>
</dbReference>
<protein>
    <submittedName>
        <fullName evidence="5">S-adenosyl-L-methionine-dependent methyltransferase</fullName>
    </submittedName>
</protein>
<dbReference type="SUPFAM" id="SSF53335">
    <property type="entry name" value="S-adenosyl-L-methionine-dependent methyltransferases"/>
    <property type="match status" value="1"/>
</dbReference>
<keyword evidence="6" id="KW-1185">Reference proteome</keyword>
<dbReference type="InterPro" id="IPR029063">
    <property type="entry name" value="SAM-dependent_MTases_sf"/>
</dbReference>
<evidence type="ECO:0000256" key="1">
    <source>
        <dbReference type="ARBA" id="ARBA00022603"/>
    </source>
</evidence>
<evidence type="ECO:0000256" key="2">
    <source>
        <dbReference type="ARBA" id="ARBA00022679"/>
    </source>
</evidence>
<reference evidence="5" key="1">
    <citation type="journal article" date="2020" name="Stud. Mycol.">
        <title>101 Dothideomycetes genomes: a test case for predicting lifestyles and emergence of pathogens.</title>
        <authorList>
            <person name="Haridas S."/>
            <person name="Albert R."/>
            <person name="Binder M."/>
            <person name="Bloem J."/>
            <person name="Labutti K."/>
            <person name="Salamov A."/>
            <person name="Andreopoulos B."/>
            <person name="Baker S."/>
            <person name="Barry K."/>
            <person name="Bills G."/>
            <person name="Bluhm B."/>
            <person name="Cannon C."/>
            <person name="Castanera R."/>
            <person name="Culley D."/>
            <person name="Daum C."/>
            <person name="Ezra D."/>
            <person name="Gonzalez J."/>
            <person name="Henrissat B."/>
            <person name="Kuo A."/>
            <person name="Liang C."/>
            <person name="Lipzen A."/>
            <person name="Lutzoni F."/>
            <person name="Magnuson J."/>
            <person name="Mondo S."/>
            <person name="Nolan M."/>
            <person name="Ohm R."/>
            <person name="Pangilinan J."/>
            <person name="Park H.-J."/>
            <person name="Ramirez L."/>
            <person name="Alfaro M."/>
            <person name="Sun H."/>
            <person name="Tritt A."/>
            <person name="Yoshinaga Y."/>
            <person name="Zwiers L.-H."/>
            <person name="Turgeon B."/>
            <person name="Goodwin S."/>
            <person name="Spatafora J."/>
            <person name="Crous P."/>
            <person name="Grigoriev I."/>
        </authorList>
    </citation>
    <scope>NUCLEOTIDE SEQUENCE</scope>
    <source>
        <strain evidence="5">ATCC 74209</strain>
    </source>
</reference>
<evidence type="ECO:0000256" key="3">
    <source>
        <dbReference type="ARBA" id="ARBA00022691"/>
    </source>
</evidence>
<organism evidence="5 6">
    <name type="scientific">Delitschia confertaspora ATCC 74209</name>
    <dbReference type="NCBI Taxonomy" id="1513339"/>
    <lineage>
        <taxon>Eukaryota</taxon>
        <taxon>Fungi</taxon>
        <taxon>Dikarya</taxon>
        <taxon>Ascomycota</taxon>
        <taxon>Pezizomycotina</taxon>
        <taxon>Dothideomycetes</taxon>
        <taxon>Pleosporomycetidae</taxon>
        <taxon>Pleosporales</taxon>
        <taxon>Delitschiaceae</taxon>
        <taxon>Delitschia</taxon>
    </lineage>
</organism>
<dbReference type="GO" id="GO:0008171">
    <property type="term" value="F:O-methyltransferase activity"/>
    <property type="evidence" value="ECO:0007669"/>
    <property type="project" value="InterPro"/>
</dbReference>
<dbReference type="PANTHER" id="PTHR43712:SF12">
    <property type="entry name" value="STERIGMATOCYSTIN 8-O-METHYLTRANSFERASE"/>
    <property type="match status" value="1"/>
</dbReference>
<keyword evidence="1 5" id="KW-0489">Methyltransferase</keyword>
<dbReference type="GO" id="GO:0032259">
    <property type="term" value="P:methylation"/>
    <property type="evidence" value="ECO:0007669"/>
    <property type="project" value="UniProtKB-KW"/>
</dbReference>
<dbReference type="Pfam" id="PF00891">
    <property type="entry name" value="Methyltransf_2"/>
    <property type="match status" value="1"/>
</dbReference>
<evidence type="ECO:0000313" key="5">
    <source>
        <dbReference type="EMBL" id="KAF2202563.1"/>
    </source>
</evidence>
<dbReference type="AlphaFoldDB" id="A0A9P4JN49"/>
<dbReference type="Gene3D" id="3.40.50.150">
    <property type="entry name" value="Vaccinia Virus protein VP39"/>
    <property type="match status" value="1"/>
</dbReference>
<dbReference type="PANTHER" id="PTHR43712">
    <property type="entry name" value="PUTATIVE (AFU_ORTHOLOGUE AFUA_4G14580)-RELATED"/>
    <property type="match status" value="1"/>
</dbReference>
<feature type="domain" description="O-methyltransferase C-terminal" evidence="4">
    <location>
        <begin position="200"/>
        <end position="389"/>
    </location>
</feature>
<name>A0A9P4JN49_9PLEO</name>
<keyword evidence="3" id="KW-0949">S-adenosyl-L-methionine</keyword>
<dbReference type="EMBL" id="ML993932">
    <property type="protein sequence ID" value="KAF2202563.1"/>
    <property type="molecule type" value="Genomic_DNA"/>
</dbReference>
<proteinExistence type="predicted"/>
<dbReference type="InterPro" id="IPR016461">
    <property type="entry name" value="COMT-like"/>
</dbReference>
<evidence type="ECO:0000259" key="4">
    <source>
        <dbReference type="Pfam" id="PF00891"/>
    </source>
</evidence>